<accession>A0ABT0JVT3</accession>
<organism evidence="2 3">
    <name type="scientific">Frankia umida</name>
    <dbReference type="NCBI Taxonomy" id="573489"/>
    <lineage>
        <taxon>Bacteria</taxon>
        <taxon>Bacillati</taxon>
        <taxon>Actinomycetota</taxon>
        <taxon>Actinomycetes</taxon>
        <taxon>Frankiales</taxon>
        <taxon>Frankiaceae</taxon>
        <taxon>Frankia</taxon>
    </lineage>
</organism>
<sequence length="47" mass="4852">MGDVGKPERIVEDEPLSFPDAEPLTIPATPATPATPITTPEAEPVPG</sequence>
<feature type="compositionally biased region" description="Low complexity" evidence="1">
    <location>
        <begin position="21"/>
        <end position="47"/>
    </location>
</feature>
<comment type="caution">
    <text evidence="2">The sequence shown here is derived from an EMBL/GenBank/DDBJ whole genome shotgun (WGS) entry which is preliminary data.</text>
</comment>
<proteinExistence type="predicted"/>
<dbReference type="EMBL" id="JALKFT010000005">
    <property type="protein sequence ID" value="MCK9875655.1"/>
    <property type="molecule type" value="Genomic_DNA"/>
</dbReference>
<keyword evidence="3" id="KW-1185">Reference proteome</keyword>
<evidence type="ECO:0000313" key="2">
    <source>
        <dbReference type="EMBL" id="MCK9875655.1"/>
    </source>
</evidence>
<protein>
    <submittedName>
        <fullName evidence="2">Uncharacterized protein</fullName>
    </submittedName>
</protein>
<feature type="compositionally biased region" description="Basic and acidic residues" evidence="1">
    <location>
        <begin position="1"/>
        <end position="12"/>
    </location>
</feature>
<gene>
    <name evidence="2" type="ORF">MXD59_07700</name>
</gene>
<dbReference type="Proteomes" id="UP001201873">
    <property type="component" value="Unassembled WGS sequence"/>
</dbReference>
<dbReference type="RefSeq" id="WP_248824069.1">
    <property type="nucleotide sequence ID" value="NZ_JALKFT010000005.1"/>
</dbReference>
<name>A0ABT0JVT3_9ACTN</name>
<reference evidence="2 3" key="1">
    <citation type="submission" date="2022-04" db="EMBL/GenBank/DDBJ databases">
        <title>Genome diversity in the genus Frankia.</title>
        <authorList>
            <person name="Carlos-Shanley C."/>
            <person name="Hahn D."/>
        </authorList>
    </citation>
    <scope>NUCLEOTIDE SEQUENCE [LARGE SCALE GENOMIC DNA]</scope>
    <source>
        <strain evidence="2 3">Ag45/Mut15</strain>
    </source>
</reference>
<evidence type="ECO:0000256" key="1">
    <source>
        <dbReference type="SAM" id="MobiDB-lite"/>
    </source>
</evidence>
<evidence type="ECO:0000313" key="3">
    <source>
        <dbReference type="Proteomes" id="UP001201873"/>
    </source>
</evidence>
<feature type="region of interest" description="Disordered" evidence="1">
    <location>
        <begin position="1"/>
        <end position="47"/>
    </location>
</feature>